<dbReference type="Proteomes" id="UP000694865">
    <property type="component" value="Unplaced"/>
</dbReference>
<accession>A0ABM0LYW4</accession>
<feature type="compositionally biased region" description="Low complexity" evidence="1">
    <location>
        <begin position="618"/>
        <end position="630"/>
    </location>
</feature>
<dbReference type="InterPro" id="IPR000300">
    <property type="entry name" value="IPPc"/>
</dbReference>
<evidence type="ECO:0000259" key="3">
    <source>
        <dbReference type="SMART" id="SM01165"/>
    </source>
</evidence>
<protein>
    <submittedName>
        <fullName evidence="5">Synaptojanin-1-like</fullName>
    </submittedName>
</protein>
<dbReference type="InterPro" id="IPR012677">
    <property type="entry name" value="Nucleotide-bd_a/b_plait_sf"/>
</dbReference>
<name>A0ABM0LYW4_SACKO</name>
<dbReference type="Gene3D" id="3.30.70.330">
    <property type="match status" value="1"/>
</dbReference>
<dbReference type="RefSeq" id="XP_006812955.1">
    <property type="nucleotide sequence ID" value="XM_006812892.1"/>
</dbReference>
<dbReference type="InterPro" id="IPR046985">
    <property type="entry name" value="IP5"/>
</dbReference>
<dbReference type="Pfam" id="PF08952">
    <property type="entry name" value="DUF1866"/>
    <property type="match status" value="1"/>
</dbReference>
<evidence type="ECO:0000313" key="5">
    <source>
        <dbReference type="RefSeq" id="XP_006812955.1"/>
    </source>
</evidence>
<dbReference type="PANTHER" id="PTHR11200:SF257">
    <property type="entry name" value="PHOSPHOINOSITIDE 5-PHOSPHATASE"/>
    <property type="match status" value="1"/>
</dbReference>
<proteinExistence type="predicted"/>
<feature type="domain" description="Synaptojanin-1/2 RNA recognition motif" evidence="3">
    <location>
        <begin position="454"/>
        <end position="598"/>
    </location>
</feature>
<dbReference type="SMART" id="SM01165">
    <property type="entry name" value="DUF1866"/>
    <property type="match status" value="1"/>
</dbReference>
<dbReference type="InterPro" id="IPR035979">
    <property type="entry name" value="RBD_domain_sf"/>
</dbReference>
<dbReference type="Pfam" id="PF22669">
    <property type="entry name" value="Exo_endo_phos2"/>
    <property type="match status" value="1"/>
</dbReference>
<feature type="compositionally biased region" description="Pro residues" evidence="1">
    <location>
        <begin position="663"/>
        <end position="677"/>
    </location>
</feature>
<keyword evidence="4" id="KW-1185">Reference proteome</keyword>
<dbReference type="Gene3D" id="3.60.10.10">
    <property type="entry name" value="Endonuclease/exonuclease/phosphatase"/>
    <property type="match status" value="1"/>
</dbReference>
<dbReference type="PANTHER" id="PTHR11200">
    <property type="entry name" value="INOSITOL 5-PHOSPHATASE"/>
    <property type="match status" value="1"/>
</dbReference>
<feature type="region of interest" description="Disordered" evidence="1">
    <location>
        <begin position="616"/>
        <end position="708"/>
    </location>
</feature>
<feature type="compositionally biased region" description="Polar residues" evidence="1">
    <location>
        <begin position="634"/>
        <end position="652"/>
    </location>
</feature>
<dbReference type="InterPro" id="IPR036691">
    <property type="entry name" value="Endo/exonu/phosph_ase_sf"/>
</dbReference>
<evidence type="ECO:0000256" key="1">
    <source>
        <dbReference type="SAM" id="MobiDB-lite"/>
    </source>
</evidence>
<feature type="domain" description="Inositol polyphosphate-related phosphatase" evidence="2">
    <location>
        <begin position="126"/>
        <end position="461"/>
    </location>
</feature>
<dbReference type="SUPFAM" id="SSF56219">
    <property type="entry name" value="DNase I-like"/>
    <property type="match status" value="1"/>
</dbReference>
<evidence type="ECO:0000259" key="2">
    <source>
        <dbReference type="SMART" id="SM00128"/>
    </source>
</evidence>
<reference evidence="5" key="1">
    <citation type="submission" date="2025-08" db="UniProtKB">
        <authorList>
            <consortium name="RefSeq"/>
        </authorList>
    </citation>
    <scope>IDENTIFICATION</scope>
    <source>
        <tissue evidence="5">Testes</tissue>
    </source>
</reference>
<sequence length="708" mass="79835">MLPKQLECMGLMDKPLVKSRFFEFYKTIWGLNGDHVSRIYAGTGALEGKTTAGKLRDGARSVTRTIQNNFFDGSKQEAIDILVLGNTLNGERADKARALLAKNQLHASPGILQTMVMRQEEYTFSSKLRVAIGTWNVNGGKHFRSIAFKHQSMSDWLLDNPQIMAAQDPESVNTRTDFSTPVDIYAIGFEEMVDLSAGNIISASTTNQKQWGAELQKTLSRDNKYILVASEQLVGVCLYIFVRPRHAPYIRDVAIDMVKTGLKGTAGNKGGVAIRMIFHSTSMCFICAHLAAGQSQVKERNEDYQEISKKILFPMGRFLYSHDYIFWCGDFNYRIDLPNDEVKQLVADKNWNALKHYDQLIQQRKDGQVFNGFSEGDIKFAPTYKYDLFSDDYDTSEKMRTPAWTDRVLWRRSRRRKPPTENDEDDDWDPGRILHYGRAELKTSDHRPVIGILEVEIQHVDEESRQQVYEDVIHRQGPPDATVVVSMATSSVGEEEFSDEMVDIVLSTLEKVGVIILVRFVDNNMLLTFQNGRDALSALKFDNMEANGNTLSVKLLSENWLEILENELTLCSSNTERLYNPTANDLLGESFDIPSMSFDIEDEEIEDIDDELEDGEVASSPQLLPQPLAPEVVTPTNSRPSTPHFLTSSPTPESRPAEKKVPPSRPPPPQRPPPPSKIPGGGPPTDWCAYDDSTETSRHCHKYSSRCS</sequence>
<dbReference type="InterPro" id="IPR015047">
    <property type="entry name" value="SYNJ1/2_RRM"/>
</dbReference>
<evidence type="ECO:0000313" key="4">
    <source>
        <dbReference type="Proteomes" id="UP000694865"/>
    </source>
</evidence>
<dbReference type="CDD" id="cd09089">
    <property type="entry name" value="INPP5c_Synj"/>
    <property type="match status" value="1"/>
</dbReference>
<feature type="compositionally biased region" description="Basic residues" evidence="1">
    <location>
        <begin position="699"/>
        <end position="708"/>
    </location>
</feature>
<dbReference type="SUPFAM" id="SSF54928">
    <property type="entry name" value="RNA-binding domain, RBD"/>
    <property type="match status" value="1"/>
</dbReference>
<organism evidence="4 5">
    <name type="scientific">Saccoglossus kowalevskii</name>
    <name type="common">Acorn worm</name>
    <dbReference type="NCBI Taxonomy" id="10224"/>
    <lineage>
        <taxon>Eukaryota</taxon>
        <taxon>Metazoa</taxon>
        <taxon>Hemichordata</taxon>
        <taxon>Enteropneusta</taxon>
        <taxon>Harrimaniidae</taxon>
        <taxon>Saccoglossus</taxon>
    </lineage>
</organism>
<dbReference type="GeneID" id="102810151"/>
<gene>
    <name evidence="5" type="primary">LOC102810151</name>
</gene>
<dbReference type="SMART" id="SM00128">
    <property type="entry name" value="IPPc"/>
    <property type="match status" value="1"/>
</dbReference>